<evidence type="ECO:0000313" key="2">
    <source>
        <dbReference type="Proteomes" id="UP001231649"/>
    </source>
</evidence>
<reference evidence="1" key="1">
    <citation type="submission" date="2023-03" db="EMBL/GenBank/DDBJ databases">
        <title>Chromosome-level genomes of two armyworms, Mythimna separata and Mythimna loreyi, provide insights into the biosynthesis and reception of sex pheromones.</title>
        <authorList>
            <person name="Zhao H."/>
        </authorList>
    </citation>
    <scope>NUCLEOTIDE SEQUENCE</scope>
    <source>
        <strain evidence="1">BeijingLab</strain>
    </source>
</reference>
<gene>
    <name evidence="1" type="ORF">PYW08_006565</name>
</gene>
<keyword evidence="2" id="KW-1185">Reference proteome</keyword>
<evidence type="ECO:0000313" key="1">
    <source>
        <dbReference type="EMBL" id="KAJ8721100.1"/>
    </source>
</evidence>
<accession>A0ACC2QNJ5</accession>
<name>A0ACC2QNJ5_9NEOP</name>
<proteinExistence type="predicted"/>
<sequence>MTMSDLILFALGIYQIKQARSYFGEYIRRNGSFVVELYSETMVPGTLSSHESILIRGRIKSRHHSNKIYYTYILISARQDNWENSIEGYYCSCICGIRTVGCCAHVMTIVWYLGWARHQNNVVAPASFLDDILIREEE</sequence>
<comment type="caution">
    <text evidence="1">The sequence shown here is derived from an EMBL/GenBank/DDBJ whole genome shotgun (WGS) entry which is preliminary data.</text>
</comment>
<dbReference type="EMBL" id="CM056795">
    <property type="protein sequence ID" value="KAJ8721100.1"/>
    <property type="molecule type" value="Genomic_DNA"/>
</dbReference>
<dbReference type="Proteomes" id="UP001231649">
    <property type="component" value="Chromosome 19"/>
</dbReference>
<protein>
    <submittedName>
        <fullName evidence="1">Uncharacterized protein</fullName>
    </submittedName>
</protein>
<organism evidence="1 2">
    <name type="scientific">Mythimna loreyi</name>
    <dbReference type="NCBI Taxonomy" id="667449"/>
    <lineage>
        <taxon>Eukaryota</taxon>
        <taxon>Metazoa</taxon>
        <taxon>Ecdysozoa</taxon>
        <taxon>Arthropoda</taxon>
        <taxon>Hexapoda</taxon>
        <taxon>Insecta</taxon>
        <taxon>Pterygota</taxon>
        <taxon>Neoptera</taxon>
        <taxon>Endopterygota</taxon>
        <taxon>Lepidoptera</taxon>
        <taxon>Glossata</taxon>
        <taxon>Ditrysia</taxon>
        <taxon>Noctuoidea</taxon>
        <taxon>Noctuidae</taxon>
        <taxon>Noctuinae</taxon>
        <taxon>Hadenini</taxon>
        <taxon>Mythimna</taxon>
    </lineage>
</organism>